<dbReference type="EMBL" id="BAAATZ010000034">
    <property type="protein sequence ID" value="GAA2736989.1"/>
    <property type="molecule type" value="Genomic_DNA"/>
</dbReference>
<dbReference type="RefSeq" id="WP_344456562.1">
    <property type="nucleotide sequence ID" value="NZ_BAAATZ010000034.1"/>
</dbReference>
<organism evidence="2 3">
    <name type="scientific">Actinocorallia aurantiaca</name>
    <dbReference type="NCBI Taxonomy" id="46204"/>
    <lineage>
        <taxon>Bacteria</taxon>
        <taxon>Bacillati</taxon>
        <taxon>Actinomycetota</taxon>
        <taxon>Actinomycetes</taxon>
        <taxon>Streptosporangiales</taxon>
        <taxon>Thermomonosporaceae</taxon>
        <taxon>Actinocorallia</taxon>
    </lineage>
</organism>
<feature type="compositionally biased region" description="Basic and acidic residues" evidence="1">
    <location>
        <begin position="60"/>
        <end position="76"/>
    </location>
</feature>
<evidence type="ECO:0000256" key="1">
    <source>
        <dbReference type="SAM" id="MobiDB-lite"/>
    </source>
</evidence>
<evidence type="ECO:0000313" key="3">
    <source>
        <dbReference type="Proteomes" id="UP001501842"/>
    </source>
</evidence>
<name>A0ABN3UPS4_9ACTN</name>
<reference evidence="2 3" key="1">
    <citation type="journal article" date="2019" name="Int. J. Syst. Evol. Microbiol.">
        <title>The Global Catalogue of Microorganisms (GCM) 10K type strain sequencing project: providing services to taxonomists for standard genome sequencing and annotation.</title>
        <authorList>
            <consortium name="The Broad Institute Genomics Platform"/>
            <consortium name="The Broad Institute Genome Sequencing Center for Infectious Disease"/>
            <person name="Wu L."/>
            <person name="Ma J."/>
        </authorList>
    </citation>
    <scope>NUCLEOTIDE SEQUENCE [LARGE SCALE GENOMIC DNA]</scope>
    <source>
        <strain evidence="2 3">JCM 8201</strain>
    </source>
</reference>
<comment type="caution">
    <text evidence="2">The sequence shown here is derived from an EMBL/GenBank/DDBJ whole genome shotgun (WGS) entry which is preliminary data.</text>
</comment>
<sequence length="76" mass="8636">MPEESVSRRVEGPTPNGGAYSVGYFFRGGLAVPQRYADRMLIVEYDEDDRPFHRTWGHTTPREPLPEDWDGRGTPG</sequence>
<protein>
    <submittedName>
        <fullName evidence="2">Uncharacterized protein</fullName>
    </submittedName>
</protein>
<feature type="region of interest" description="Disordered" evidence="1">
    <location>
        <begin position="51"/>
        <end position="76"/>
    </location>
</feature>
<keyword evidence="3" id="KW-1185">Reference proteome</keyword>
<proteinExistence type="predicted"/>
<dbReference type="Proteomes" id="UP001501842">
    <property type="component" value="Unassembled WGS sequence"/>
</dbReference>
<gene>
    <name evidence="2" type="ORF">GCM10010439_65430</name>
</gene>
<accession>A0ABN3UPS4</accession>
<evidence type="ECO:0000313" key="2">
    <source>
        <dbReference type="EMBL" id="GAA2736989.1"/>
    </source>
</evidence>